<dbReference type="AlphaFoldDB" id="A0A9X3J517"/>
<organism evidence="1 2">
    <name type="scientific">Draconibacterium aestuarii</name>
    <dbReference type="NCBI Taxonomy" id="2998507"/>
    <lineage>
        <taxon>Bacteria</taxon>
        <taxon>Pseudomonadati</taxon>
        <taxon>Bacteroidota</taxon>
        <taxon>Bacteroidia</taxon>
        <taxon>Marinilabiliales</taxon>
        <taxon>Prolixibacteraceae</taxon>
        <taxon>Draconibacterium</taxon>
    </lineage>
</organism>
<dbReference type="EMBL" id="JAPOHD010000005">
    <property type="protein sequence ID" value="MCY1718981.1"/>
    <property type="molecule type" value="Genomic_DNA"/>
</dbReference>
<dbReference type="Pfam" id="PF19265">
    <property type="entry name" value="DUF5908"/>
    <property type="match status" value="1"/>
</dbReference>
<dbReference type="InterPro" id="IPR045459">
    <property type="entry name" value="DUF5908"/>
</dbReference>
<gene>
    <name evidence="1" type="ORF">OU798_01420</name>
</gene>
<protein>
    <submittedName>
        <fullName evidence="1">DUF5908 family protein</fullName>
    </submittedName>
</protein>
<accession>A0A9X3J517</accession>
<sequence>MPIEIKELHIKIKVGESGDEAPQEISGNQSERDEIIEACVEQVMEILSKKEER</sequence>
<name>A0A9X3J517_9BACT</name>
<evidence type="ECO:0000313" key="2">
    <source>
        <dbReference type="Proteomes" id="UP001145087"/>
    </source>
</evidence>
<proteinExistence type="predicted"/>
<dbReference type="Proteomes" id="UP001145087">
    <property type="component" value="Unassembled WGS sequence"/>
</dbReference>
<evidence type="ECO:0000313" key="1">
    <source>
        <dbReference type="EMBL" id="MCY1718981.1"/>
    </source>
</evidence>
<reference evidence="1" key="1">
    <citation type="submission" date="2022-11" db="EMBL/GenBank/DDBJ databases">
        <title>Marilongibacter aestuarii gen. nov., sp. nov., isolated from tidal flat sediment.</title>
        <authorList>
            <person name="Jiayan W."/>
        </authorList>
    </citation>
    <scope>NUCLEOTIDE SEQUENCE</scope>
    <source>
        <strain evidence="1">Z1-6</strain>
    </source>
</reference>
<comment type="caution">
    <text evidence="1">The sequence shown here is derived from an EMBL/GenBank/DDBJ whole genome shotgun (WGS) entry which is preliminary data.</text>
</comment>
<dbReference type="RefSeq" id="WP_343331320.1">
    <property type="nucleotide sequence ID" value="NZ_JAPOHD010000005.1"/>
</dbReference>
<keyword evidence="2" id="KW-1185">Reference proteome</keyword>